<reference evidence="3 4" key="1">
    <citation type="journal article" date="2015" name="Stand. Genomic Sci.">
        <title>Genomic Encyclopedia of Bacterial and Archaeal Type Strains, Phase III: the genomes of soil and plant-associated and newly described type strains.</title>
        <authorList>
            <person name="Whitman W.B."/>
            <person name="Woyke T."/>
            <person name="Klenk H.P."/>
            <person name="Zhou Y."/>
            <person name="Lilburn T.G."/>
            <person name="Beck B.J."/>
            <person name="De Vos P."/>
            <person name="Vandamme P."/>
            <person name="Eisen J.A."/>
            <person name="Garrity G."/>
            <person name="Hugenholtz P."/>
            <person name="Kyrpides N.C."/>
        </authorList>
    </citation>
    <scope>NUCLEOTIDE SEQUENCE [LARGE SCALE GENOMIC DNA]</scope>
    <source>
        <strain evidence="3 4">VKM Ac-2538</strain>
    </source>
</reference>
<name>A0ABY2B8D9_9ACTN</name>
<dbReference type="Gene3D" id="1.10.1780.10">
    <property type="entry name" value="Clp, N-terminal domain"/>
    <property type="match status" value="2"/>
</dbReference>
<evidence type="ECO:0000313" key="4">
    <source>
        <dbReference type="Proteomes" id="UP000295818"/>
    </source>
</evidence>
<dbReference type="EMBL" id="SLWM01000031">
    <property type="protein sequence ID" value="TCO11348.1"/>
    <property type="molecule type" value="Genomic_DNA"/>
</dbReference>
<dbReference type="InterPro" id="IPR036628">
    <property type="entry name" value="Clp_N_dom_sf"/>
</dbReference>
<evidence type="ECO:0000313" key="3">
    <source>
        <dbReference type="EMBL" id="TCO11348.1"/>
    </source>
</evidence>
<evidence type="ECO:0000259" key="2">
    <source>
        <dbReference type="PROSITE" id="PS51903"/>
    </source>
</evidence>
<keyword evidence="1" id="KW-0677">Repeat</keyword>
<dbReference type="Proteomes" id="UP000295818">
    <property type="component" value="Unassembled WGS sequence"/>
</dbReference>
<sequence length="222" mass="23804">MDRLTPAARRVMVAAQDEAEGLGHGYIGDEHVLLGLLGDDAGSAQRFLRDHGLDLAAARTDLLRLTADGRTPQSRGDDAATLRAVGIDVGQVEHQLKAAFGPDAVAEAVWRASRRPWWRGGGRRRNPLCGKPFFAKRALALAVESADRQGRRDVDPEHLLYGVLLDAADPFGTGLGRRGRKRQAQLGWRIGTCNPAAAILAAHGLDPGWLRAQLSADMGSAP</sequence>
<organism evidence="3 4">
    <name type="scientific">Kribbella orskensis</name>
    <dbReference type="NCBI Taxonomy" id="2512216"/>
    <lineage>
        <taxon>Bacteria</taxon>
        <taxon>Bacillati</taxon>
        <taxon>Actinomycetota</taxon>
        <taxon>Actinomycetes</taxon>
        <taxon>Propionibacteriales</taxon>
        <taxon>Kribbellaceae</taxon>
        <taxon>Kribbella</taxon>
    </lineage>
</organism>
<evidence type="ECO:0000256" key="1">
    <source>
        <dbReference type="PROSITE-ProRule" id="PRU01251"/>
    </source>
</evidence>
<keyword evidence="4" id="KW-1185">Reference proteome</keyword>
<protein>
    <submittedName>
        <fullName evidence="3">ClpA/ClpB-like protein</fullName>
    </submittedName>
</protein>
<proteinExistence type="predicted"/>
<feature type="domain" description="Clp R" evidence="2">
    <location>
        <begin position="1"/>
        <end position="220"/>
    </location>
</feature>
<dbReference type="Pfam" id="PF02861">
    <property type="entry name" value="Clp_N"/>
    <property type="match status" value="1"/>
</dbReference>
<dbReference type="PROSITE" id="PS51903">
    <property type="entry name" value="CLP_R"/>
    <property type="match status" value="1"/>
</dbReference>
<dbReference type="SUPFAM" id="SSF81923">
    <property type="entry name" value="Double Clp-N motif"/>
    <property type="match status" value="1"/>
</dbReference>
<dbReference type="InterPro" id="IPR004176">
    <property type="entry name" value="Clp_R_N"/>
</dbReference>
<comment type="caution">
    <text evidence="3">The sequence shown here is derived from an EMBL/GenBank/DDBJ whole genome shotgun (WGS) entry which is preliminary data.</text>
</comment>
<accession>A0ABY2B8D9</accession>
<gene>
    <name evidence="3" type="ORF">EV644_13111</name>
</gene>